<dbReference type="Pfam" id="PF07515">
    <property type="entry name" value="TraI_2_C"/>
    <property type="match status" value="1"/>
</dbReference>
<dbReference type="NCBIfam" id="TIGR03760">
    <property type="entry name" value="ICE_TraI_Pfluor"/>
    <property type="match status" value="1"/>
</dbReference>
<evidence type="ECO:0000313" key="4">
    <source>
        <dbReference type="Proteomes" id="UP000288012"/>
    </source>
</evidence>
<dbReference type="SUPFAM" id="SSF46785">
    <property type="entry name" value="Winged helix' DNA-binding domain"/>
    <property type="match status" value="1"/>
</dbReference>
<reference evidence="3 4" key="1">
    <citation type="submission" date="2018-12" db="EMBL/GenBank/DDBJ databases">
        <title>Legionella sp,whole genome shotgun sequence.</title>
        <authorList>
            <person name="Wu H."/>
        </authorList>
    </citation>
    <scope>NUCLEOTIDE SEQUENCE [LARGE SCALE GENOMIC DNA]</scope>
    <source>
        <strain evidence="4">km714</strain>
    </source>
</reference>
<dbReference type="Gene3D" id="1.10.10.10">
    <property type="entry name" value="Winged helix-like DNA-binding domain superfamily/Winged helix DNA-binding domain"/>
    <property type="match status" value="1"/>
</dbReference>
<evidence type="ECO:0000313" key="3">
    <source>
        <dbReference type="EMBL" id="RUQ85023.1"/>
    </source>
</evidence>
<keyword evidence="3" id="KW-0547">Nucleotide-binding</keyword>
<dbReference type="InterPro" id="IPR022391">
    <property type="entry name" value="ICE_relaxase_PFGI-1"/>
</dbReference>
<dbReference type="InterPro" id="IPR036388">
    <property type="entry name" value="WH-like_DNA-bd_sf"/>
</dbReference>
<proteinExistence type="predicted"/>
<dbReference type="GO" id="GO:0004386">
    <property type="term" value="F:helicase activity"/>
    <property type="evidence" value="ECO:0007669"/>
    <property type="project" value="UniProtKB-KW"/>
</dbReference>
<dbReference type="InterPro" id="IPR011093">
    <property type="entry name" value="TraI_2_C"/>
</dbReference>
<name>A0A433JIB5_9GAMM</name>
<keyword evidence="3" id="KW-0347">Helicase</keyword>
<feature type="domain" description="Uncharacterised" evidence="1">
    <location>
        <begin position="25"/>
        <end position="239"/>
    </location>
</feature>
<protein>
    <submittedName>
        <fullName evidence="3">Helicase</fullName>
    </submittedName>
</protein>
<organism evidence="3 4">
    <name type="scientific">Legionella septentrionalis</name>
    <dbReference type="NCBI Taxonomy" id="2498109"/>
    <lineage>
        <taxon>Bacteria</taxon>
        <taxon>Pseudomonadati</taxon>
        <taxon>Pseudomonadota</taxon>
        <taxon>Gammaproteobacteria</taxon>
        <taxon>Legionellales</taxon>
        <taxon>Legionellaceae</taxon>
        <taxon>Legionella</taxon>
    </lineage>
</organism>
<accession>A0A433JIB5</accession>
<evidence type="ECO:0000259" key="2">
    <source>
        <dbReference type="Pfam" id="PF07515"/>
    </source>
</evidence>
<keyword evidence="3" id="KW-0067">ATP-binding</keyword>
<evidence type="ECO:0000259" key="1">
    <source>
        <dbReference type="Pfam" id="PF07514"/>
    </source>
</evidence>
<dbReference type="OrthoDB" id="5643657at2"/>
<dbReference type="Gene3D" id="2.40.10.200">
    <property type="entry name" value="STY4665 C-terminal domain-like"/>
    <property type="match status" value="1"/>
</dbReference>
<comment type="caution">
    <text evidence="3">The sequence shown here is derived from an EMBL/GenBank/DDBJ whole genome shotgun (WGS) entry which is preliminary data.</text>
</comment>
<dbReference type="Proteomes" id="UP000288012">
    <property type="component" value="Unassembled WGS sequence"/>
</dbReference>
<feature type="domain" description="Putative conjugal transfer nickase/helicase TraI C-terminal" evidence="2">
    <location>
        <begin position="278"/>
        <end position="382"/>
    </location>
</feature>
<keyword evidence="3" id="KW-0378">Hydrolase</keyword>
<keyword evidence="4" id="KW-1185">Reference proteome</keyword>
<dbReference type="AlphaFoldDB" id="A0A433JIB5"/>
<sequence>MFHRPNKKTTSSHAKPLKDLTAVVAPAQLLADEKRQELLTKIKEFSSFDHARFDQLCLSLIHNLINHSQSLPETAHNYYTGPCGLLDHALNRTEAALELFREFVLPEGADLSDPQKLWLYALFSAGMLQGIGKLQIDYRVDLFDVNGQLLKEWNPLLESLAAVATYYHYEFQPEQEEALRRRLNLLFGRLLMPASGFAWIASNPQVLAVWLALLNEDWQGAGTLGAILIRAEAISIQRFFNKLMLKLMGGRSGGRLNRVTTFVDSSPEAISQKEQLAGMEFLRWLTNQLENGKIMVNKAPLFMVPGGMLMCPEIFQWFVQANPEYKTWQLVQNGFLALGLHAKDADGNVMSRFEQANTQQMLSGVVVSKYMVALPDKVKFYNVHTGQESTLTAAELAMSARHVAITARQSGVISSQLSQLSAGGQWQKIEQSGASPHMGTKYSG</sequence>
<dbReference type="InterPro" id="IPR036390">
    <property type="entry name" value="WH_DNA-bd_sf"/>
</dbReference>
<dbReference type="Pfam" id="PF07514">
    <property type="entry name" value="TraI_2"/>
    <property type="match status" value="1"/>
</dbReference>
<dbReference type="InterPro" id="IPR011119">
    <property type="entry name" value="Unchr_helicase_relaxase_TraI"/>
</dbReference>
<dbReference type="EMBL" id="RZGR01000022">
    <property type="protein sequence ID" value="RUQ85023.1"/>
    <property type="molecule type" value="Genomic_DNA"/>
</dbReference>
<gene>
    <name evidence="3" type="ORF">EKM59_07730</name>
</gene>
<dbReference type="RefSeq" id="WP_127033168.1">
    <property type="nucleotide sequence ID" value="NZ_RZGR01000022.1"/>
</dbReference>
<dbReference type="Gene3D" id="1.10.3210.40">
    <property type="match status" value="1"/>
</dbReference>